<reference evidence="2" key="2">
    <citation type="submission" date="2020-12" db="EMBL/GenBank/DDBJ databases">
        <title>New Spironucleus salmonicida genome in near-complete chromosomes.</title>
        <authorList>
            <person name="Xu F."/>
            <person name="Kurt Z."/>
            <person name="Jimenez-Gonzalez A."/>
            <person name="Astvaldsson A."/>
            <person name="Andersson J.O."/>
            <person name="Svard S.G."/>
        </authorList>
    </citation>
    <scope>NUCLEOTIDE SEQUENCE</scope>
    <source>
        <strain evidence="2">ATCC 50377</strain>
    </source>
</reference>
<sequence>MKTFLTKSEKNFLTKNEIMDEIQVSIYQKSQDGKLERLQGNKRLNSTVIPKVHEIQRRKSILESAVNNSIFENTQLIKSLENNQIQFSKSNFRQIEDQSYDSAINRQVQSLDILLLSNTFTKKTQPLYTFQKSTNIDKYQLIQNMTNSKYSSNTQPFRRIDKSQWARSKEMLTIKEQNNHITLNVISFGEKSIDRPESSCIIKESNEKYRLQYSVNDQQVLGRIRGKTIQ</sequence>
<organism evidence="1">
    <name type="scientific">Spironucleus salmonicida</name>
    <dbReference type="NCBI Taxonomy" id="348837"/>
    <lineage>
        <taxon>Eukaryota</taxon>
        <taxon>Metamonada</taxon>
        <taxon>Diplomonadida</taxon>
        <taxon>Hexamitidae</taxon>
        <taxon>Hexamitinae</taxon>
        <taxon>Spironucleus</taxon>
    </lineage>
</organism>
<gene>
    <name evidence="1" type="ORF">SS50377_14798</name>
    <name evidence="2" type="ORF">SS50377_20168</name>
</gene>
<dbReference type="Proteomes" id="UP000018208">
    <property type="component" value="Unassembled WGS sequence"/>
</dbReference>
<accession>V6LLY2</accession>
<evidence type="ECO:0000313" key="2">
    <source>
        <dbReference type="EMBL" id="KAH0576822.1"/>
    </source>
</evidence>
<dbReference type="AlphaFoldDB" id="V6LLY2"/>
<dbReference type="EMBL" id="AUWU02000001">
    <property type="protein sequence ID" value="KAH0576822.1"/>
    <property type="molecule type" value="Genomic_DNA"/>
</dbReference>
<reference evidence="1 2" key="1">
    <citation type="journal article" date="2014" name="PLoS Genet.">
        <title>The Genome of Spironucleus salmonicida Highlights a Fish Pathogen Adapted to Fluctuating Environments.</title>
        <authorList>
            <person name="Xu F."/>
            <person name="Jerlstrom-Hultqvist J."/>
            <person name="Einarsson E."/>
            <person name="Astvaldsson A."/>
            <person name="Svard S.G."/>
            <person name="Andersson J.O."/>
        </authorList>
    </citation>
    <scope>NUCLEOTIDE SEQUENCE</scope>
    <source>
        <strain evidence="2">ATCC 50377</strain>
    </source>
</reference>
<evidence type="ECO:0000313" key="3">
    <source>
        <dbReference type="Proteomes" id="UP000018208"/>
    </source>
</evidence>
<name>V6LLY2_9EUKA</name>
<dbReference type="EMBL" id="KI546100">
    <property type="protein sequence ID" value="EST45223.1"/>
    <property type="molecule type" value="Genomic_DNA"/>
</dbReference>
<protein>
    <submittedName>
        <fullName evidence="1">Uncharacterized protein</fullName>
    </submittedName>
</protein>
<dbReference type="VEuPathDB" id="GiardiaDB:SS50377_20168"/>
<evidence type="ECO:0000313" key="1">
    <source>
        <dbReference type="EMBL" id="EST45223.1"/>
    </source>
</evidence>
<proteinExistence type="predicted"/>
<keyword evidence="3" id="KW-1185">Reference proteome</keyword>